<dbReference type="GO" id="GO:0016887">
    <property type="term" value="F:ATP hydrolysis activity"/>
    <property type="evidence" value="ECO:0007669"/>
    <property type="project" value="InterPro"/>
</dbReference>
<keyword evidence="6" id="KW-0810">Translation regulation</keyword>
<dbReference type="SUPFAM" id="SSF52540">
    <property type="entry name" value="P-loop containing nucleoside triphosphate hydrolases"/>
    <property type="match status" value="1"/>
</dbReference>
<evidence type="ECO:0000256" key="3">
    <source>
        <dbReference type="ARBA" id="ARBA00022730"/>
    </source>
</evidence>
<comment type="caution">
    <text evidence="8">The sequence shown here is derived from an EMBL/GenBank/DDBJ whole genome shotgun (WGS) entry which is preliminary data.</text>
</comment>
<dbReference type="PANTHER" id="PTHR43858">
    <property type="entry name" value="ENERGY-DEPENDENT TRANSLATIONAL THROTTLE PROTEIN ETTA"/>
    <property type="match status" value="1"/>
</dbReference>
<dbReference type="SMART" id="SM00382">
    <property type="entry name" value="AAA"/>
    <property type="match status" value="1"/>
</dbReference>
<gene>
    <name evidence="8" type="ORF">DI586_05000</name>
</gene>
<dbReference type="InterPro" id="IPR003593">
    <property type="entry name" value="AAA+_ATPase"/>
</dbReference>
<feature type="domain" description="ABC transporter" evidence="7">
    <location>
        <begin position="8"/>
        <end position="250"/>
    </location>
</feature>
<dbReference type="EMBL" id="QFOT01000041">
    <property type="protein sequence ID" value="PZP56017.1"/>
    <property type="molecule type" value="Genomic_DNA"/>
</dbReference>
<dbReference type="InterPro" id="IPR017871">
    <property type="entry name" value="ABC_transporter-like_CS"/>
</dbReference>
<dbReference type="InterPro" id="IPR003439">
    <property type="entry name" value="ABC_transporter-like_ATP-bd"/>
</dbReference>
<keyword evidence="4" id="KW-0547">Nucleotide-binding</keyword>
<evidence type="ECO:0000256" key="1">
    <source>
        <dbReference type="ARBA" id="ARBA00005868"/>
    </source>
</evidence>
<evidence type="ECO:0000256" key="2">
    <source>
        <dbReference type="ARBA" id="ARBA00022555"/>
    </source>
</evidence>
<feature type="non-terminal residue" evidence="8">
    <location>
        <position position="251"/>
    </location>
</feature>
<reference evidence="8 9" key="1">
    <citation type="submission" date="2017-08" db="EMBL/GenBank/DDBJ databases">
        <title>Infants hospitalized years apart are colonized by the same room-sourced microbial strains.</title>
        <authorList>
            <person name="Brooks B."/>
            <person name="Olm M.R."/>
            <person name="Firek B.A."/>
            <person name="Baker R."/>
            <person name="Thomas B.C."/>
            <person name="Morowitz M.J."/>
            <person name="Banfield J.F."/>
        </authorList>
    </citation>
    <scope>NUCLEOTIDE SEQUENCE [LARGE SCALE GENOMIC DNA]</scope>
    <source>
        <strain evidence="8">S2_006_000_R2_64</strain>
    </source>
</reference>
<organism evidence="8 9">
    <name type="scientific">Micavibrio aeruginosavorus</name>
    <dbReference type="NCBI Taxonomy" id="349221"/>
    <lineage>
        <taxon>Bacteria</taxon>
        <taxon>Pseudomonadati</taxon>
        <taxon>Bdellovibrionota</taxon>
        <taxon>Bdellovibrionia</taxon>
        <taxon>Bdellovibrionales</taxon>
        <taxon>Pseudobdellovibrionaceae</taxon>
        <taxon>Micavibrio</taxon>
    </lineage>
</organism>
<dbReference type="GO" id="GO:0000049">
    <property type="term" value="F:tRNA binding"/>
    <property type="evidence" value="ECO:0007669"/>
    <property type="project" value="UniProtKB-KW"/>
</dbReference>
<evidence type="ECO:0000256" key="6">
    <source>
        <dbReference type="ARBA" id="ARBA00022845"/>
    </source>
</evidence>
<evidence type="ECO:0000256" key="4">
    <source>
        <dbReference type="ARBA" id="ARBA00022741"/>
    </source>
</evidence>
<comment type="similarity">
    <text evidence="1">Belongs to the ABC transporter superfamily. ABCF family. Translational throttle EttA subfamily.</text>
</comment>
<dbReference type="GO" id="GO:0005524">
    <property type="term" value="F:ATP binding"/>
    <property type="evidence" value="ECO:0007669"/>
    <property type="project" value="UniProtKB-KW"/>
</dbReference>
<dbReference type="CDD" id="cd03221">
    <property type="entry name" value="ABCF_EF-3"/>
    <property type="match status" value="1"/>
</dbReference>
<dbReference type="Gene3D" id="3.40.50.300">
    <property type="entry name" value="P-loop containing nucleotide triphosphate hydrolases"/>
    <property type="match status" value="1"/>
</dbReference>
<proteinExistence type="inferred from homology"/>
<dbReference type="FunFam" id="3.40.50.300:FF:000011">
    <property type="entry name" value="Putative ABC transporter ATP-binding component"/>
    <property type="match status" value="1"/>
</dbReference>
<name>A0A2W5FQB9_9BACT</name>
<dbReference type="GO" id="GO:0019843">
    <property type="term" value="F:rRNA binding"/>
    <property type="evidence" value="ECO:0007669"/>
    <property type="project" value="UniProtKB-KW"/>
</dbReference>
<evidence type="ECO:0000313" key="8">
    <source>
        <dbReference type="EMBL" id="PZP56017.1"/>
    </source>
</evidence>
<accession>A0A2W5FQB9</accession>
<keyword evidence="2" id="KW-0820">tRNA-binding</keyword>
<dbReference type="InterPro" id="IPR022374">
    <property type="entry name" value="EttA"/>
</dbReference>
<dbReference type="PROSITE" id="PS50893">
    <property type="entry name" value="ABC_TRANSPORTER_2"/>
    <property type="match status" value="1"/>
</dbReference>
<dbReference type="InterPro" id="IPR027417">
    <property type="entry name" value="P-loop_NTPase"/>
</dbReference>
<evidence type="ECO:0000256" key="5">
    <source>
        <dbReference type="ARBA" id="ARBA00022840"/>
    </source>
</evidence>
<dbReference type="PROSITE" id="PS00211">
    <property type="entry name" value="ABC_TRANSPORTER_1"/>
    <property type="match status" value="1"/>
</dbReference>
<evidence type="ECO:0000259" key="7">
    <source>
        <dbReference type="PROSITE" id="PS50893"/>
    </source>
</evidence>
<dbReference type="Pfam" id="PF00005">
    <property type="entry name" value="ABC_tran"/>
    <property type="match status" value="1"/>
</dbReference>
<dbReference type="GO" id="GO:0045900">
    <property type="term" value="P:negative regulation of translational elongation"/>
    <property type="evidence" value="ECO:0007669"/>
    <property type="project" value="InterPro"/>
</dbReference>
<evidence type="ECO:0000313" key="9">
    <source>
        <dbReference type="Proteomes" id="UP000249739"/>
    </source>
</evidence>
<keyword evidence="5" id="KW-0067">ATP-binding</keyword>
<dbReference type="Proteomes" id="UP000249739">
    <property type="component" value="Unassembled WGS sequence"/>
</dbReference>
<keyword evidence="2" id="KW-0694">RNA-binding</keyword>
<sequence length="251" mass="27794">MAAYQYVYTMHNMVKSYPGGKTVLNGITLSFLPGVKIGVLGPNGSGKSTLLKIMAGIDKEFTGEAWAAEGARIGYLAQEPQLDPTKNVIENVMEALGPIKSKVDRFNAIGLEMAEEGADFDTLMVEMGELQEQIDAADGWEIERTVEIALDALRCPPPESAVTNLSGGEKRRVALCKLLLEKPDLLLLDEPTNHLDAESVAWLQRHLEDYKGTVIMVTHDRYFLDNVTSWILELDRGRGIPYEGNYTEYLT</sequence>
<dbReference type="PANTHER" id="PTHR43858:SF1">
    <property type="entry name" value="ABC TRANSPORTER-RELATED PROTEIN"/>
    <property type="match status" value="1"/>
</dbReference>
<dbReference type="AlphaFoldDB" id="A0A2W5FQB9"/>
<protein>
    <submittedName>
        <fullName evidence="8">Energy-dependent translational throttle protein EttA</fullName>
    </submittedName>
</protein>
<keyword evidence="3" id="KW-0699">rRNA-binding</keyword>